<dbReference type="Pfam" id="PF02767">
    <property type="entry name" value="DNA_pol3_beta_2"/>
    <property type="match status" value="1"/>
</dbReference>
<dbReference type="InterPro" id="IPR022635">
    <property type="entry name" value="DNA_polIII_beta_C"/>
</dbReference>
<dbReference type="CDD" id="cd00140">
    <property type="entry name" value="beta_clamp"/>
    <property type="match status" value="1"/>
</dbReference>
<dbReference type="Pfam" id="PF00712">
    <property type="entry name" value="DNA_pol3_beta"/>
    <property type="match status" value="1"/>
</dbReference>
<sequence length="370" mass="42479">MNFVINKKCLYKSLQKVIAIVASRPRIPILTHILLEVSRNHLFITATDLEIEIIAYLMLEQEYPCPFRVTVSGRKFFEICRSFPESAKISITLKDERLMICSGTSKFSLSTLCAEDFPKSDEWKDGVKLTISQLSLKKMIELTQFSMGSQDARYYLNGIFFKTAKDSVRIVATDGHRLATCKTSVSGVLSEQSIIIPRKGIVEILRLLTMQEKLVDIYFNKTSVRIKIDNYVFTSKLIDAVFPNCCDIFLKKQSRNVLEITCEVLRHALKRVAILANEKLRIIQFVLMKNQLKITSYNFSHETSEEILDVSYCGENMEVFFNVDYLLNILNVMLDQEILRFFLTDSISSVQIESASRIYAATYIVMPVRT</sequence>
<dbReference type="RefSeq" id="WP_250223241.1">
    <property type="nucleotide sequence ID" value="NZ_CP097762.1"/>
</dbReference>
<dbReference type="PANTHER" id="PTHR30478:SF0">
    <property type="entry name" value="BETA SLIDING CLAMP"/>
    <property type="match status" value="1"/>
</dbReference>
<evidence type="ECO:0000256" key="2">
    <source>
        <dbReference type="ARBA" id="ARBA00010752"/>
    </source>
</evidence>
<dbReference type="Proteomes" id="UP001056834">
    <property type="component" value="Chromosome"/>
</dbReference>
<evidence type="ECO:0000256" key="4">
    <source>
        <dbReference type="ARBA" id="ARBA00022490"/>
    </source>
</evidence>
<evidence type="ECO:0000313" key="15">
    <source>
        <dbReference type="Proteomes" id="UP001056834"/>
    </source>
</evidence>
<keyword evidence="6 10" id="KW-0548">Nucleotidyltransferase</keyword>
<keyword evidence="9" id="KW-0238">DNA-binding</keyword>
<dbReference type="SUPFAM" id="SSF55979">
    <property type="entry name" value="DNA clamp"/>
    <property type="match status" value="3"/>
</dbReference>
<keyword evidence="8 10" id="KW-0239">DNA-directed DNA polymerase</keyword>
<evidence type="ECO:0000256" key="10">
    <source>
        <dbReference type="PIRNR" id="PIRNR000804"/>
    </source>
</evidence>
<feature type="domain" description="DNA polymerase III beta sliding clamp C-terminal" evidence="13">
    <location>
        <begin position="252"/>
        <end position="369"/>
    </location>
</feature>
<dbReference type="Pfam" id="PF02768">
    <property type="entry name" value="DNA_pol3_beta_3"/>
    <property type="match status" value="1"/>
</dbReference>
<comment type="function">
    <text evidence="10">Confers DNA tethering and processivity to DNA polymerases and other proteins. Acts as a clamp, forming a ring around DNA (a reaction catalyzed by the clamp-loading complex) which diffuses in an ATP-independent manner freely and bidirectionally along dsDNA. Initially characterized for its ability to contact the catalytic subunit of DNA polymerase III (Pol III), a complex, multichain enzyme responsible for most of the replicative synthesis in bacteria; Pol III exhibits 3'-5' exonuclease proofreading activity. The beta chain is required for initiation of replication as well as for processivity of DNA replication.</text>
</comment>
<keyword evidence="7 10" id="KW-0235">DNA replication</keyword>
<dbReference type="PANTHER" id="PTHR30478">
    <property type="entry name" value="DNA POLYMERASE III SUBUNIT BETA"/>
    <property type="match status" value="1"/>
</dbReference>
<evidence type="ECO:0000259" key="11">
    <source>
        <dbReference type="Pfam" id="PF00712"/>
    </source>
</evidence>
<dbReference type="InterPro" id="IPR022634">
    <property type="entry name" value="DNA_polIII_beta_N"/>
</dbReference>
<evidence type="ECO:0000256" key="1">
    <source>
        <dbReference type="ARBA" id="ARBA00004496"/>
    </source>
</evidence>
<evidence type="ECO:0000256" key="9">
    <source>
        <dbReference type="ARBA" id="ARBA00023125"/>
    </source>
</evidence>
<comment type="similarity">
    <text evidence="2 10">Belongs to the beta sliding clamp family.</text>
</comment>
<keyword evidence="15" id="KW-1185">Reference proteome</keyword>
<dbReference type="Gene3D" id="3.10.150.10">
    <property type="entry name" value="DNA Polymerase III, subunit A, domain 2"/>
    <property type="match status" value="1"/>
</dbReference>
<organism evidence="14 15">
    <name type="scientific">Candidatus Blochmannia ocreatus</name>
    <name type="common">nom. nud.</name>
    <dbReference type="NCBI Taxonomy" id="251538"/>
    <lineage>
        <taxon>Bacteria</taxon>
        <taxon>Pseudomonadati</taxon>
        <taxon>Pseudomonadota</taxon>
        <taxon>Gammaproteobacteria</taxon>
        <taxon>Enterobacterales</taxon>
        <taxon>Enterobacteriaceae</taxon>
        <taxon>ant endosymbionts</taxon>
        <taxon>Candidatus Blochmanniella</taxon>
    </lineage>
</organism>
<protein>
    <recommendedName>
        <fullName evidence="3 10">Beta sliding clamp</fullName>
    </recommendedName>
</protein>
<dbReference type="Gene3D" id="3.70.10.10">
    <property type="match status" value="1"/>
</dbReference>
<accession>A0ABY4SVT3</accession>
<dbReference type="NCBIfam" id="TIGR00663">
    <property type="entry name" value="dnan"/>
    <property type="match status" value="1"/>
</dbReference>
<comment type="subunit">
    <text evidence="10">Forms a ring-shaped head-to-tail homodimer around DNA.</text>
</comment>
<dbReference type="InterPro" id="IPR046938">
    <property type="entry name" value="DNA_clamp_sf"/>
</dbReference>
<comment type="subcellular location">
    <subcellularLocation>
        <location evidence="1 10">Cytoplasm</location>
    </subcellularLocation>
</comment>
<evidence type="ECO:0000259" key="13">
    <source>
        <dbReference type="Pfam" id="PF02768"/>
    </source>
</evidence>
<reference evidence="14" key="1">
    <citation type="submission" date="2022-05" db="EMBL/GenBank/DDBJ databases">
        <title>Impact of host demography and evolutionary history on endosymbiont molecular evolution: a test in carpenter ants (Genus Camponotus) and their Blochmannia endosymbionts.</title>
        <authorList>
            <person name="Manthey J.D."/>
            <person name="Giron J.C."/>
            <person name="Hruska J.P."/>
        </authorList>
    </citation>
    <scope>NUCLEOTIDE SEQUENCE</scope>
    <source>
        <strain evidence="14">C-006</strain>
    </source>
</reference>
<feature type="domain" description="DNA polymerase III beta sliding clamp central" evidence="12">
    <location>
        <begin position="131"/>
        <end position="244"/>
    </location>
</feature>
<evidence type="ECO:0000259" key="12">
    <source>
        <dbReference type="Pfam" id="PF02767"/>
    </source>
</evidence>
<dbReference type="PIRSF" id="PIRSF000804">
    <property type="entry name" value="DNA_pol_III_b"/>
    <property type="match status" value="1"/>
</dbReference>
<evidence type="ECO:0000313" key="14">
    <source>
        <dbReference type="EMBL" id="URJ25110.1"/>
    </source>
</evidence>
<evidence type="ECO:0000256" key="6">
    <source>
        <dbReference type="ARBA" id="ARBA00022695"/>
    </source>
</evidence>
<keyword evidence="4 10" id="KW-0963">Cytoplasm</keyword>
<evidence type="ECO:0000256" key="7">
    <source>
        <dbReference type="ARBA" id="ARBA00022705"/>
    </source>
</evidence>
<dbReference type="InterPro" id="IPR022637">
    <property type="entry name" value="DNA_polIII_beta_cen"/>
</dbReference>
<evidence type="ECO:0000256" key="3">
    <source>
        <dbReference type="ARBA" id="ARBA00021035"/>
    </source>
</evidence>
<proteinExistence type="inferred from homology"/>
<feature type="domain" description="DNA polymerase III beta sliding clamp N-terminal" evidence="11">
    <location>
        <begin position="1"/>
        <end position="119"/>
    </location>
</feature>
<evidence type="ECO:0000256" key="5">
    <source>
        <dbReference type="ARBA" id="ARBA00022679"/>
    </source>
</evidence>
<evidence type="ECO:0000256" key="8">
    <source>
        <dbReference type="ARBA" id="ARBA00022932"/>
    </source>
</evidence>
<dbReference type="EMBL" id="CP097762">
    <property type="protein sequence ID" value="URJ25110.1"/>
    <property type="molecule type" value="Genomic_DNA"/>
</dbReference>
<keyword evidence="5 10" id="KW-0808">Transferase</keyword>
<gene>
    <name evidence="14" type="primary">dnaN</name>
    <name evidence="14" type="ORF">M9405_03190</name>
</gene>
<name>A0ABY4SVT3_9ENTR</name>
<dbReference type="InterPro" id="IPR001001">
    <property type="entry name" value="DNA_polIII_beta"/>
</dbReference>
<dbReference type="SMART" id="SM00480">
    <property type="entry name" value="POL3Bc"/>
    <property type="match status" value="1"/>
</dbReference>
<dbReference type="GO" id="GO:0003887">
    <property type="term" value="F:DNA-directed DNA polymerase activity"/>
    <property type="evidence" value="ECO:0007669"/>
    <property type="project" value="UniProtKB-EC"/>
</dbReference>